<evidence type="ECO:0000259" key="5">
    <source>
        <dbReference type="Pfam" id="PF13377"/>
    </source>
</evidence>
<dbReference type="PANTHER" id="PTHR30146:SF148">
    <property type="entry name" value="HTH-TYPE TRANSCRIPTIONAL REPRESSOR PURR-RELATED"/>
    <property type="match status" value="1"/>
</dbReference>
<sequence>MSAPSDAPPLWDTPVAYRLGVAIAPCAGDTELADAVDEAARAAGCAATFAEATSTVAAELAAVRALRAQGVDGVILLPAPGSDTVITELLRLGTPTVLVEHIATRDDVDQVATENVQSTIALVEHLASLGHRRIAFVGGPAGYSATDERALGYRLGLGRAGLPWEGRLVGFAGAGGDAGAAAERVLAQWPEPSALVVADSSLLPAVRHQAWRRGLRIGEGLALACHGHCPATPPITAMTPSADGIARTAVRLLLARLGDPGRRPETVRLPPRFDHHRTCGCLS</sequence>
<evidence type="ECO:0000313" key="6">
    <source>
        <dbReference type="EMBL" id="PXY31510.1"/>
    </source>
</evidence>
<dbReference type="PANTHER" id="PTHR30146">
    <property type="entry name" value="LACI-RELATED TRANSCRIPTIONAL REPRESSOR"/>
    <property type="match status" value="1"/>
</dbReference>
<proteinExistence type="predicted"/>
<dbReference type="CDD" id="cd06267">
    <property type="entry name" value="PBP1_LacI_sugar_binding-like"/>
    <property type="match status" value="1"/>
</dbReference>
<keyword evidence="2" id="KW-0805">Transcription regulation</keyword>
<evidence type="ECO:0000313" key="7">
    <source>
        <dbReference type="Proteomes" id="UP000249915"/>
    </source>
</evidence>
<dbReference type="SUPFAM" id="SSF53822">
    <property type="entry name" value="Periplasmic binding protein-like I"/>
    <property type="match status" value="1"/>
</dbReference>
<dbReference type="EMBL" id="MASW01000001">
    <property type="protein sequence ID" value="PXY31510.1"/>
    <property type="molecule type" value="Genomic_DNA"/>
</dbReference>
<gene>
    <name evidence="6" type="ORF">BAY60_03810</name>
</gene>
<comment type="caution">
    <text evidence="6">The sequence shown here is derived from an EMBL/GenBank/DDBJ whole genome shotgun (WGS) entry which is preliminary data.</text>
</comment>
<dbReference type="Pfam" id="PF13377">
    <property type="entry name" value="Peripla_BP_3"/>
    <property type="match status" value="1"/>
</dbReference>
<keyword evidence="1" id="KW-0678">Repressor</keyword>
<name>A0A2V4B8D8_9PSEU</name>
<evidence type="ECO:0000256" key="1">
    <source>
        <dbReference type="ARBA" id="ARBA00022491"/>
    </source>
</evidence>
<accession>A0A2V4B8D8</accession>
<dbReference type="Gene3D" id="3.40.50.2300">
    <property type="match status" value="2"/>
</dbReference>
<dbReference type="GO" id="GO:0003700">
    <property type="term" value="F:DNA-binding transcription factor activity"/>
    <property type="evidence" value="ECO:0007669"/>
    <property type="project" value="TreeGrafter"/>
</dbReference>
<organism evidence="6 7">
    <name type="scientific">Prauserella muralis</name>
    <dbReference type="NCBI Taxonomy" id="588067"/>
    <lineage>
        <taxon>Bacteria</taxon>
        <taxon>Bacillati</taxon>
        <taxon>Actinomycetota</taxon>
        <taxon>Actinomycetes</taxon>
        <taxon>Pseudonocardiales</taxon>
        <taxon>Pseudonocardiaceae</taxon>
        <taxon>Prauserella</taxon>
    </lineage>
</organism>
<evidence type="ECO:0000256" key="3">
    <source>
        <dbReference type="ARBA" id="ARBA00023125"/>
    </source>
</evidence>
<feature type="domain" description="Transcriptional regulator LacI/GalR-like sensor" evidence="5">
    <location>
        <begin position="123"/>
        <end position="273"/>
    </location>
</feature>
<dbReference type="AlphaFoldDB" id="A0A2V4B8D8"/>
<evidence type="ECO:0000256" key="2">
    <source>
        <dbReference type="ARBA" id="ARBA00023015"/>
    </source>
</evidence>
<dbReference type="InterPro" id="IPR046335">
    <property type="entry name" value="LacI/GalR-like_sensor"/>
</dbReference>
<reference evidence="6 7" key="1">
    <citation type="submission" date="2016-07" db="EMBL/GenBank/DDBJ databases">
        <title>Draft genome sequence of Prauserella muralis DSM 45305, isolated from a mould-covered wall in an indoor environment.</title>
        <authorList>
            <person name="Ruckert C."/>
            <person name="Albersmeier A."/>
            <person name="Jiang C.-L."/>
            <person name="Jiang Y."/>
            <person name="Kalinowski J."/>
            <person name="Schneider O."/>
            <person name="Winkler A."/>
            <person name="Zotchev S.B."/>
        </authorList>
    </citation>
    <scope>NUCLEOTIDE SEQUENCE [LARGE SCALE GENOMIC DNA]</scope>
    <source>
        <strain evidence="6 7">DSM 45305</strain>
    </source>
</reference>
<dbReference type="GO" id="GO:0000976">
    <property type="term" value="F:transcription cis-regulatory region binding"/>
    <property type="evidence" value="ECO:0007669"/>
    <property type="project" value="TreeGrafter"/>
</dbReference>
<keyword evidence="3" id="KW-0238">DNA-binding</keyword>
<keyword evidence="7" id="KW-1185">Reference proteome</keyword>
<evidence type="ECO:0000256" key="4">
    <source>
        <dbReference type="ARBA" id="ARBA00023163"/>
    </source>
</evidence>
<dbReference type="OrthoDB" id="3595338at2"/>
<dbReference type="InterPro" id="IPR028082">
    <property type="entry name" value="Peripla_BP_I"/>
</dbReference>
<dbReference type="Proteomes" id="UP000249915">
    <property type="component" value="Unassembled WGS sequence"/>
</dbReference>
<keyword evidence="4" id="KW-0804">Transcription</keyword>
<dbReference type="RefSeq" id="WP_112279544.1">
    <property type="nucleotide sequence ID" value="NZ_MASW01000001.1"/>
</dbReference>
<protein>
    <recommendedName>
        <fullName evidence="5">Transcriptional regulator LacI/GalR-like sensor domain-containing protein</fullName>
    </recommendedName>
</protein>